<accession>A0A9W4TT25</accession>
<protein>
    <recommendedName>
        <fullName evidence="1">Metallo-beta-lactamase domain-containing protein</fullName>
    </recommendedName>
</protein>
<organism evidence="2 3">
    <name type="scientific">Candida verbasci</name>
    <dbReference type="NCBI Taxonomy" id="1227364"/>
    <lineage>
        <taxon>Eukaryota</taxon>
        <taxon>Fungi</taxon>
        <taxon>Dikarya</taxon>
        <taxon>Ascomycota</taxon>
        <taxon>Saccharomycotina</taxon>
        <taxon>Pichiomycetes</taxon>
        <taxon>Debaryomycetaceae</taxon>
        <taxon>Candida/Lodderomyces clade</taxon>
        <taxon>Candida</taxon>
    </lineage>
</organism>
<gene>
    <name evidence="2" type="ORF">CANVERA_P2295</name>
</gene>
<feature type="domain" description="Metallo-beta-lactamase" evidence="1">
    <location>
        <begin position="172"/>
        <end position="381"/>
    </location>
</feature>
<dbReference type="InterPro" id="IPR001279">
    <property type="entry name" value="Metallo-B-lactamas"/>
</dbReference>
<dbReference type="InterPro" id="IPR036866">
    <property type="entry name" value="RibonucZ/Hydroxyglut_hydro"/>
</dbReference>
<dbReference type="GO" id="GO:0008270">
    <property type="term" value="F:zinc ion binding"/>
    <property type="evidence" value="ECO:0007669"/>
    <property type="project" value="InterPro"/>
</dbReference>
<dbReference type="PIRSF" id="PIRSF038896">
    <property type="entry name" value="NAPE-PLD"/>
    <property type="match status" value="1"/>
</dbReference>
<dbReference type="SUPFAM" id="SSF56281">
    <property type="entry name" value="Metallo-hydrolase/oxidoreductase"/>
    <property type="match status" value="1"/>
</dbReference>
<evidence type="ECO:0000259" key="1">
    <source>
        <dbReference type="Pfam" id="PF12706"/>
    </source>
</evidence>
<comment type="caution">
    <text evidence="2">The sequence shown here is derived from an EMBL/GenBank/DDBJ whole genome shotgun (WGS) entry which is preliminary data.</text>
</comment>
<dbReference type="PANTHER" id="PTHR15032">
    <property type="entry name" value="N-ACYL-PHOSPHATIDYLETHANOLAMINE-HYDROLYZING PHOSPHOLIPASE D"/>
    <property type="match status" value="1"/>
</dbReference>
<dbReference type="OrthoDB" id="332863at2759"/>
<dbReference type="InterPro" id="IPR024884">
    <property type="entry name" value="NAPE-PLD"/>
</dbReference>
<dbReference type="Pfam" id="PF12706">
    <property type="entry name" value="Lactamase_B_2"/>
    <property type="match status" value="1"/>
</dbReference>
<reference evidence="2" key="1">
    <citation type="submission" date="2022-12" db="EMBL/GenBank/DDBJ databases">
        <authorList>
            <person name="Brejova B."/>
        </authorList>
    </citation>
    <scope>NUCLEOTIDE SEQUENCE</scope>
</reference>
<dbReference type="GO" id="GO:0005737">
    <property type="term" value="C:cytoplasm"/>
    <property type="evidence" value="ECO:0007669"/>
    <property type="project" value="TreeGrafter"/>
</dbReference>
<evidence type="ECO:0000313" key="2">
    <source>
        <dbReference type="EMBL" id="CAI5757782.1"/>
    </source>
</evidence>
<dbReference type="EMBL" id="CANTUO010000002">
    <property type="protein sequence ID" value="CAI5757782.1"/>
    <property type="molecule type" value="Genomic_DNA"/>
</dbReference>
<evidence type="ECO:0000313" key="3">
    <source>
        <dbReference type="Proteomes" id="UP001152885"/>
    </source>
</evidence>
<dbReference type="AlphaFoldDB" id="A0A9W4TT25"/>
<dbReference type="GO" id="GO:0070290">
    <property type="term" value="F:N-acylphosphatidylethanolamine-specific phospholipase D activity"/>
    <property type="evidence" value="ECO:0007669"/>
    <property type="project" value="InterPro"/>
</dbReference>
<proteinExistence type="predicted"/>
<dbReference type="Gene3D" id="3.60.15.10">
    <property type="entry name" value="Ribonuclease Z/Hydroxyacylglutathione hydrolase-like"/>
    <property type="match status" value="1"/>
</dbReference>
<dbReference type="GO" id="GO:0070291">
    <property type="term" value="P:N-acylethanolamine metabolic process"/>
    <property type="evidence" value="ECO:0007669"/>
    <property type="project" value="TreeGrafter"/>
</dbReference>
<sequence>MSFLSTLSLKSKIGLGVILGYTSFEVYFQIRTQYLIKKRRDEYNATSSDIDKFKSASVAGMFINPFSEYRPQTAFEFILVRVFEFFESLYGSTFEIHKKIGKNKTEIEDMLKTYTPDLELYRSNSKILQECIESNNFKNLLSSTSHGITLNNQLLVSWLGQSCTLFQISGVNFLTDPIISDHLMNKHIGPKRLNRSPMTFEDIQYATNSNLNFILVSHDHPDHLELELASKINNNSIWIVPLGLKSKLSRRGIYRIIEMDWWEKLDITQYINSNLPDKFEIECLPSMHWSGRYVLDSNKSLWCSFVIKKNGESVVYHAGDTGYAQELFELVGKRISPVFLSLLPIGQYCPSFHQKPRHISPSESLKICEHLKSKHMKGIHWGTFKLSSEPILEPKILLTKLANAIDMGKYYKVPDFGLTYLYDLKTEKELELY</sequence>
<keyword evidence="3" id="KW-1185">Reference proteome</keyword>
<dbReference type="Proteomes" id="UP001152885">
    <property type="component" value="Unassembled WGS sequence"/>
</dbReference>
<dbReference type="PANTHER" id="PTHR15032:SF4">
    <property type="entry name" value="N-ACYL-PHOSPHATIDYLETHANOLAMINE-HYDROLYZING PHOSPHOLIPASE D"/>
    <property type="match status" value="1"/>
</dbReference>
<name>A0A9W4TT25_9ASCO</name>
<dbReference type="GO" id="GO:0070292">
    <property type="term" value="P:N-acylphosphatidylethanolamine metabolic process"/>
    <property type="evidence" value="ECO:0007669"/>
    <property type="project" value="TreeGrafter"/>
</dbReference>